<name>A0A7K0CYR7_9NOCA</name>
<organism evidence="1 2">
    <name type="scientific">Nocardia macrotermitis</name>
    <dbReference type="NCBI Taxonomy" id="2585198"/>
    <lineage>
        <taxon>Bacteria</taxon>
        <taxon>Bacillati</taxon>
        <taxon>Actinomycetota</taxon>
        <taxon>Actinomycetes</taxon>
        <taxon>Mycobacteriales</taxon>
        <taxon>Nocardiaceae</taxon>
        <taxon>Nocardia</taxon>
    </lineage>
</organism>
<dbReference type="EMBL" id="WEGK01000002">
    <property type="protein sequence ID" value="MQY18092.1"/>
    <property type="molecule type" value="Genomic_DNA"/>
</dbReference>
<proteinExistence type="predicted"/>
<dbReference type="Proteomes" id="UP000438448">
    <property type="component" value="Unassembled WGS sequence"/>
</dbReference>
<reference evidence="1 2" key="1">
    <citation type="submission" date="2019-10" db="EMBL/GenBank/DDBJ databases">
        <title>Nocardia macrotermitis sp. nov. and Nocardia aurantia sp. nov., isolated from the gut of fungus growing-termite Macrotermes natalensis.</title>
        <authorList>
            <person name="Benndorf R."/>
            <person name="Schwitalla J."/>
            <person name="Martin K."/>
            <person name="De Beer W."/>
            <person name="Kaster A.-K."/>
            <person name="Vollmers J."/>
            <person name="Poulsen M."/>
            <person name="Beemelmanns C."/>
        </authorList>
    </citation>
    <scope>NUCLEOTIDE SEQUENCE [LARGE SCALE GENOMIC DNA]</scope>
    <source>
        <strain evidence="1 2">RB20</strain>
    </source>
</reference>
<comment type="caution">
    <text evidence="1">The sequence shown here is derived from an EMBL/GenBank/DDBJ whole genome shotgun (WGS) entry which is preliminary data.</text>
</comment>
<protein>
    <submittedName>
        <fullName evidence="1">Uncharacterized protein</fullName>
    </submittedName>
</protein>
<sequence length="115" mass="13481">MSLWINRLTLREVLLSRLEITGLWITRLSRCLPHLDRRVEPGLPDMNRRVSLLWISALICLLWITRLSPAWLTRNLRGRVGLGITRLPRNRLTRLWITRLSGLWISVLPLRISGL</sequence>
<dbReference type="RefSeq" id="WP_153408135.1">
    <property type="nucleotide sequence ID" value="NZ_WEGK01000002.1"/>
</dbReference>
<gene>
    <name evidence="1" type="ORF">NRB20_11610</name>
</gene>
<evidence type="ECO:0000313" key="2">
    <source>
        <dbReference type="Proteomes" id="UP000438448"/>
    </source>
</evidence>
<accession>A0A7K0CYR7</accession>
<dbReference type="AlphaFoldDB" id="A0A7K0CYR7"/>
<keyword evidence="2" id="KW-1185">Reference proteome</keyword>
<evidence type="ECO:0000313" key="1">
    <source>
        <dbReference type="EMBL" id="MQY18092.1"/>
    </source>
</evidence>